<evidence type="ECO:0000313" key="8">
    <source>
        <dbReference type="EMBL" id="GII24498.1"/>
    </source>
</evidence>
<dbReference type="PANTHER" id="PTHR32089:SF112">
    <property type="entry name" value="LYSOZYME-LIKE PROTEIN-RELATED"/>
    <property type="match status" value="1"/>
</dbReference>
<dbReference type="Gene3D" id="1.10.287.950">
    <property type="entry name" value="Methyl-accepting chemotaxis protein"/>
    <property type="match status" value="1"/>
</dbReference>
<dbReference type="GO" id="GO:0004888">
    <property type="term" value="F:transmembrane signaling receptor activity"/>
    <property type="evidence" value="ECO:0007669"/>
    <property type="project" value="InterPro"/>
</dbReference>
<dbReference type="Pfam" id="PF00672">
    <property type="entry name" value="HAMP"/>
    <property type="match status" value="1"/>
</dbReference>
<name>A0A8J3X580_9ACTN</name>
<feature type="domain" description="Methyl-accepting transducer" evidence="6">
    <location>
        <begin position="265"/>
        <end position="519"/>
    </location>
</feature>
<dbReference type="GO" id="GO:0007165">
    <property type="term" value="P:signal transduction"/>
    <property type="evidence" value="ECO:0007669"/>
    <property type="project" value="UniProtKB-KW"/>
</dbReference>
<sequence>MRVKFMLVITVGALVSTAIGVTGLVGMSSMQVKSQQMYTQNLLSLNSLATMHRSMLSSRIDALNAAIATDAKGVESALSKIPDEDAAFDKALASYLATDGTGHGAQVAKLRQGISEYRQVREAKLVPAARAHDLATFVRVRDTESKPAITAMTTALDDLTRIETAAAEKANQDSYRTYSLARLTLLGFLVAGVLLAVVVGLYLARLVVNAVRRVGAVVSAIGDGDLSQSVGVSSRDEIGRMATALDRANARTRETIAAVATSAGTLASSSEELSATSQQIAASAEETSTQAEAVSATAEQVSRNVQTLAAGSEQMEASIKEIAHSAAEAAQVAARAVASAESASATVTKLGESSAEIGSVVRVITSIADQTNLLALNATIEAARAGEAGKGFAVVASEVKDLAHETAKATEDIAGRIDDIQQEVAAAVAAISEIGTVIAAINDSQVTIASAVEEQTATTREISRNVAQAATGSGMIADNIGVVATAAQNTSSGVTQSQAAASELARMSAHLQQVVGQFSY</sequence>
<evidence type="ECO:0000256" key="3">
    <source>
        <dbReference type="ARBA" id="ARBA00023224"/>
    </source>
</evidence>
<comment type="similarity">
    <text evidence="4">Belongs to the methyl-accepting chemotaxis (MCP) protein family.</text>
</comment>
<evidence type="ECO:0000259" key="6">
    <source>
        <dbReference type="SMART" id="SM00283"/>
    </source>
</evidence>
<comment type="caution">
    <text evidence="8">The sequence shown here is derived from an EMBL/GenBank/DDBJ whole genome shotgun (WGS) entry which is preliminary data.</text>
</comment>
<keyword evidence="2 5" id="KW-1133">Transmembrane helix</keyword>
<dbReference type="EMBL" id="BOON01000038">
    <property type="protein sequence ID" value="GII24498.1"/>
    <property type="molecule type" value="Genomic_DNA"/>
</dbReference>
<evidence type="ECO:0000256" key="1">
    <source>
        <dbReference type="ARBA" id="ARBA00022692"/>
    </source>
</evidence>
<dbReference type="CDD" id="cd06225">
    <property type="entry name" value="HAMP"/>
    <property type="match status" value="1"/>
</dbReference>
<evidence type="ECO:0000256" key="5">
    <source>
        <dbReference type="SAM" id="Phobius"/>
    </source>
</evidence>
<keyword evidence="9" id="KW-1185">Reference proteome</keyword>
<keyword evidence="1 5" id="KW-0812">Transmembrane</keyword>
<dbReference type="PRINTS" id="PR00260">
    <property type="entry name" value="CHEMTRNSDUCR"/>
</dbReference>
<dbReference type="GO" id="GO:0016020">
    <property type="term" value="C:membrane"/>
    <property type="evidence" value="ECO:0007669"/>
    <property type="project" value="InterPro"/>
</dbReference>
<gene>
    <name evidence="8" type="ORF">Pme01_40950</name>
</gene>
<dbReference type="InterPro" id="IPR024478">
    <property type="entry name" value="HlyB_4HB_MCP"/>
</dbReference>
<dbReference type="InterPro" id="IPR003660">
    <property type="entry name" value="HAMP_dom"/>
</dbReference>
<dbReference type="SMART" id="SM00304">
    <property type="entry name" value="HAMP"/>
    <property type="match status" value="1"/>
</dbReference>
<evidence type="ECO:0000259" key="7">
    <source>
        <dbReference type="SMART" id="SM00304"/>
    </source>
</evidence>
<dbReference type="InterPro" id="IPR004090">
    <property type="entry name" value="Chemotax_Me-accpt_rcpt"/>
</dbReference>
<dbReference type="AlphaFoldDB" id="A0A8J3X580"/>
<keyword evidence="3" id="KW-0807">Transducer</keyword>
<proteinExistence type="inferred from homology"/>
<evidence type="ECO:0000313" key="9">
    <source>
        <dbReference type="Proteomes" id="UP000599074"/>
    </source>
</evidence>
<protein>
    <submittedName>
        <fullName evidence="8">Chemotaxis sensory transducer</fullName>
    </submittedName>
</protein>
<reference evidence="8" key="1">
    <citation type="submission" date="2021-01" db="EMBL/GenBank/DDBJ databases">
        <title>Whole genome shotgun sequence of Planosporangium mesophilum NBRC 109066.</title>
        <authorList>
            <person name="Komaki H."/>
            <person name="Tamura T."/>
        </authorList>
    </citation>
    <scope>NUCLEOTIDE SEQUENCE</scope>
    <source>
        <strain evidence="8">NBRC 109066</strain>
    </source>
</reference>
<keyword evidence="5" id="KW-0472">Membrane</keyword>
<dbReference type="PANTHER" id="PTHR32089">
    <property type="entry name" value="METHYL-ACCEPTING CHEMOTAXIS PROTEIN MCPB"/>
    <property type="match status" value="1"/>
</dbReference>
<dbReference type="SUPFAM" id="SSF58104">
    <property type="entry name" value="Methyl-accepting chemotaxis protein (MCP) signaling domain"/>
    <property type="match status" value="1"/>
</dbReference>
<evidence type="ECO:0000256" key="4">
    <source>
        <dbReference type="ARBA" id="ARBA00029447"/>
    </source>
</evidence>
<dbReference type="Pfam" id="PF12729">
    <property type="entry name" value="4HB_MCP_1"/>
    <property type="match status" value="1"/>
</dbReference>
<dbReference type="Pfam" id="PF00015">
    <property type="entry name" value="MCPsignal"/>
    <property type="match status" value="1"/>
</dbReference>
<dbReference type="Proteomes" id="UP000599074">
    <property type="component" value="Unassembled WGS sequence"/>
</dbReference>
<dbReference type="GO" id="GO:0006935">
    <property type="term" value="P:chemotaxis"/>
    <property type="evidence" value="ECO:0007669"/>
    <property type="project" value="InterPro"/>
</dbReference>
<feature type="domain" description="HAMP" evidence="7">
    <location>
        <begin position="205"/>
        <end position="257"/>
    </location>
</feature>
<dbReference type="SMART" id="SM00283">
    <property type="entry name" value="MA"/>
    <property type="match status" value="1"/>
</dbReference>
<evidence type="ECO:0000256" key="2">
    <source>
        <dbReference type="ARBA" id="ARBA00022989"/>
    </source>
</evidence>
<feature type="transmembrane region" description="Helical" evidence="5">
    <location>
        <begin position="6"/>
        <end position="27"/>
    </location>
</feature>
<feature type="transmembrane region" description="Helical" evidence="5">
    <location>
        <begin position="183"/>
        <end position="204"/>
    </location>
</feature>
<organism evidence="8 9">
    <name type="scientific">Planosporangium mesophilum</name>
    <dbReference type="NCBI Taxonomy" id="689768"/>
    <lineage>
        <taxon>Bacteria</taxon>
        <taxon>Bacillati</taxon>
        <taxon>Actinomycetota</taxon>
        <taxon>Actinomycetes</taxon>
        <taxon>Micromonosporales</taxon>
        <taxon>Micromonosporaceae</taxon>
        <taxon>Planosporangium</taxon>
    </lineage>
</organism>
<accession>A0A8J3X580</accession>
<dbReference type="InterPro" id="IPR004089">
    <property type="entry name" value="MCPsignal_dom"/>
</dbReference>